<dbReference type="Proteomes" id="UP000011134">
    <property type="component" value="Unassembled WGS sequence"/>
</dbReference>
<proteinExistence type="predicted"/>
<dbReference type="PROSITE" id="PS01124">
    <property type="entry name" value="HTH_ARAC_FAMILY_2"/>
    <property type="match status" value="1"/>
</dbReference>
<dbReference type="SMART" id="SM00342">
    <property type="entry name" value="HTH_ARAC"/>
    <property type="match status" value="1"/>
</dbReference>
<name>L8JBT0_9GAMM</name>
<evidence type="ECO:0000259" key="3">
    <source>
        <dbReference type="PROSITE" id="PS01124"/>
    </source>
</evidence>
<gene>
    <name evidence="4" type="ORF">C942_04937</name>
</gene>
<keyword evidence="5" id="KW-1185">Reference proteome</keyword>
<reference evidence="4 5" key="1">
    <citation type="submission" date="2012-12" db="EMBL/GenBank/DDBJ databases">
        <title>Genome Assembly of Photobacterium sp. AK15.</title>
        <authorList>
            <person name="Khatri I."/>
            <person name="Vaidya B."/>
            <person name="Srinivas T.N.R."/>
            <person name="Subramanian S."/>
            <person name="Pinnaka A."/>
        </authorList>
    </citation>
    <scope>NUCLEOTIDE SEQUENCE [LARGE SCALE GENOMIC DNA]</scope>
    <source>
        <strain evidence="4 5">AK15</strain>
    </source>
</reference>
<dbReference type="AlphaFoldDB" id="L8JBT0"/>
<dbReference type="InterPro" id="IPR009057">
    <property type="entry name" value="Homeodomain-like_sf"/>
</dbReference>
<dbReference type="GO" id="GO:0003700">
    <property type="term" value="F:DNA-binding transcription factor activity"/>
    <property type="evidence" value="ECO:0007669"/>
    <property type="project" value="InterPro"/>
</dbReference>
<evidence type="ECO:0000256" key="2">
    <source>
        <dbReference type="ARBA" id="ARBA00023163"/>
    </source>
</evidence>
<dbReference type="PANTHER" id="PTHR11019:SF159">
    <property type="entry name" value="TRANSCRIPTIONAL REGULATOR-RELATED"/>
    <property type="match status" value="1"/>
</dbReference>
<dbReference type="SUPFAM" id="SSF46689">
    <property type="entry name" value="Homeodomain-like"/>
    <property type="match status" value="1"/>
</dbReference>
<dbReference type="Gene3D" id="1.10.10.60">
    <property type="entry name" value="Homeodomain-like"/>
    <property type="match status" value="2"/>
</dbReference>
<evidence type="ECO:0000256" key="1">
    <source>
        <dbReference type="ARBA" id="ARBA00023015"/>
    </source>
</evidence>
<organism evidence="4 5">
    <name type="scientific">Photobacterium marinum</name>
    <dbReference type="NCBI Taxonomy" id="1056511"/>
    <lineage>
        <taxon>Bacteria</taxon>
        <taxon>Pseudomonadati</taxon>
        <taxon>Pseudomonadota</taxon>
        <taxon>Gammaproteobacteria</taxon>
        <taxon>Vibrionales</taxon>
        <taxon>Vibrionaceae</taxon>
        <taxon>Photobacterium</taxon>
    </lineage>
</organism>
<comment type="caution">
    <text evidence="4">The sequence shown here is derived from an EMBL/GenBank/DDBJ whole genome shotgun (WGS) entry which is preliminary data.</text>
</comment>
<keyword evidence="2" id="KW-0804">Transcription</keyword>
<evidence type="ECO:0000313" key="5">
    <source>
        <dbReference type="Proteomes" id="UP000011134"/>
    </source>
</evidence>
<accession>L8JBT0</accession>
<keyword evidence="1" id="KW-0805">Transcription regulation</keyword>
<dbReference type="Pfam" id="PF12833">
    <property type="entry name" value="HTH_18"/>
    <property type="match status" value="1"/>
</dbReference>
<feature type="domain" description="HTH araC/xylS-type" evidence="3">
    <location>
        <begin position="39"/>
        <end position="139"/>
    </location>
</feature>
<dbReference type="GO" id="GO:0043565">
    <property type="term" value="F:sequence-specific DNA binding"/>
    <property type="evidence" value="ECO:0007669"/>
    <property type="project" value="InterPro"/>
</dbReference>
<evidence type="ECO:0000313" key="4">
    <source>
        <dbReference type="EMBL" id="ELR66275.1"/>
    </source>
</evidence>
<dbReference type="PANTHER" id="PTHR11019">
    <property type="entry name" value="HTH-TYPE TRANSCRIPTIONAL REGULATOR NIMR"/>
    <property type="match status" value="1"/>
</dbReference>
<dbReference type="InterPro" id="IPR018060">
    <property type="entry name" value="HTH_AraC"/>
</dbReference>
<sequence>MAHWPWDKSSSEQHSTLSVFQEELQAALLHPLNITMPKDRRLNPLLDLLKSEQNPPKLIEIEKMIGASSKTIGRIFLRETGLSYQAWRQQWRLMKAMEMLTDKQSVHYVAQQLDFSSSSAFIAFFQKHTNQTPGRFIAA</sequence>
<dbReference type="PATRIC" id="fig|1056511.3.peg.1751"/>
<dbReference type="EMBL" id="AMZO01000009">
    <property type="protein sequence ID" value="ELR66275.1"/>
    <property type="molecule type" value="Genomic_DNA"/>
</dbReference>
<protein>
    <submittedName>
        <fullName evidence="4">Transcriptional regulator, AraC family</fullName>
    </submittedName>
</protein>